<evidence type="ECO:0000313" key="3">
    <source>
        <dbReference type="EMBL" id="NII40740.1"/>
    </source>
</evidence>
<dbReference type="RefSeq" id="WP_166779824.1">
    <property type="nucleotide sequence ID" value="NZ_JAAOYO010000002.1"/>
</dbReference>
<keyword evidence="2" id="KW-1133">Transmembrane helix</keyword>
<feature type="compositionally biased region" description="Low complexity" evidence="1">
    <location>
        <begin position="193"/>
        <end position="206"/>
    </location>
</feature>
<dbReference type="Proteomes" id="UP001318300">
    <property type="component" value="Unassembled WGS sequence"/>
</dbReference>
<dbReference type="CDD" id="cd06462">
    <property type="entry name" value="Peptidase_S24_S26"/>
    <property type="match status" value="1"/>
</dbReference>
<sequence>MSNTDSTGGRPPSSTARGLLDWSRIVVGTLARSVVVTLLGLALWAAAPAAIGWMPTTVMTGSMEPRLSPGDVVVSRPVPAEQVRAGRVLLADDPDQAGHLRMHRYVQNGPDGTIITKGDANPRMDSTPIDRSAVHGVGYLRIPYVASPVLWLRSGEWARIVLAAAGLVGVLALCAVDRSLRRSGPAVTDGPDDGTAGPDDGTAGPGARRHRGGREARHRAATDLPAGGPHRAVARLLRRSHPVVAASVLVAVTAAGTALPLPAAAAPWTGSTNNPTTQLAAVSGNAVTALTCSAATGSAQLTWTFPAGADPQSFELVANGTTVIRTVAGNVRTAPASGALLSLGASTIRIRAVYAPQSGWSALGTPSARVTAVTSLLTNCG</sequence>
<keyword evidence="2" id="KW-0812">Transmembrane</keyword>
<reference evidence="3 4" key="1">
    <citation type="submission" date="2020-03" db="EMBL/GenBank/DDBJ databases">
        <title>Above-ground endophytic microbial communities from plants in different locations in the United States.</title>
        <authorList>
            <person name="Frank C."/>
        </authorList>
    </citation>
    <scope>NUCLEOTIDE SEQUENCE [LARGE SCALE GENOMIC DNA]</scope>
    <source>
        <strain evidence="3 4">WW7</strain>
    </source>
</reference>
<organism evidence="3 4">
    <name type="scientific">Curtobacterium salicis</name>
    <dbReference type="NCBI Taxonomy" id="1779862"/>
    <lineage>
        <taxon>Bacteria</taxon>
        <taxon>Bacillati</taxon>
        <taxon>Actinomycetota</taxon>
        <taxon>Actinomycetes</taxon>
        <taxon>Micrococcales</taxon>
        <taxon>Microbacteriaceae</taxon>
        <taxon>Curtobacterium</taxon>
    </lineage>
</organism>
<dbReference type="EMBL" id="JAAOYO010000002">
    <property type="protein sequence ID" value="NII40740.1"/>
    <property type="molecule type" value="Genomic_DNA"/>
</dbReference>
<evidence type="ECO:0000256" key="1">
    <source>
        <dbReference type="SAM" id="MobiDB-lite"/>
    </source>
</evidence>
<proteinExistence type="predicted"/>
<feature type="region of interest" description="Disordered" evidence="1">
    <location>
        <begin position="182"/>
        <end position="227"/>
    </location>
</feature>
<comment type="caution">
    <text evidence="3">The sequence shown here is derived from an EMBL/GenBank/DDBJ whole genome shotgun (WGS) entry which is preliminary data.</text>
</comment>
<keyword evidence="3" id="KW-0378">Hydrolase</keyword>
<protein>
    <submittedName>
        <fullName evidence="3">Signal peptidase</fullName>
        <ecNumber evidence="3">3.4.-.-</ecNumber>
    </submittedName>
</protein>
<keyword evidence="2" id="KW-0472">Membrane</keyword>
<feature type="transmembrane region" description="Helical" evidence="2">
    <location>
        <begin position="34"/>
        <end position="54"/>
    </location>
</feature>
<accession>A0ABX0T5I0</accession>
<name>A0ABX0T5I0_9MICO</name>
<keyword evidence="4" id="KW-1185">Reference proteome</keyword>
<dbReference type="GO" id="GO:0016787">
    <property type="term" value="F:hydrolase activity"/>
    <property type="evidence" value="ECO:0007669"/>
    <property type="project" value="UniProtKB-KW"/>
</dbReference>
<evidence type="ECO:0000313" key="4">
    <source>
        <dbReference type="Proteomes" id="UP001318300"/>
    </source>
</evidence>
<evidence type="ECO:0000256" key="2">
    <source>
        <dbReference type="SAM" id="Phobius"/>
    </source>
</evidence>
<dbReference type="EC" id="3.4.-.-" evidence="3"/>
<gene>
    <name evidence="3" type="ORF">E9228_001376</name>
</gene>